<gene>
    <name evidence="5" type="ORF">Hs30E_12110</name>
</gene>
<dbReference type="InterPro" id="IPR005399">
    <property type="entry name" value="K_chnl_volt-dep_bsu_KCNAB-rel"/>
</dbReference>
<dbReference type="InterPro" id="IPR036812">
    <property type="entry name" value="NAD(P)_OxRdtase_dom_sf"/>
</dbReference>
<sequence>MTYQANKSRYDNMIYRSVGKSGLKLPAVSLGLWRNFGDDVPLATQKDLILTAFDLGITHFDIANNYGGGSAERNFGLIFKEELQGYRDELIVSTKAGYGMWDGPYGDGGSRKYLVSSCDASLKRLGLDYVDIFYHHRYDPETPLEETAVALDSLVRSGKAMYIGISNYSADEARNISTIFKALKTPFIINQMKYNMLEREFESTLKAATADEGIGNISFSPLAQGQLTGRYLNGIPKDSRVSRKGALTDEATFEKNLATVRALQKIAELRHQTMAELAIAWQLRDAAVTSVLVGASRVSQLQENVRALDNISFTTEELQAIDKILKENEKK</sequence>
<comment type="similarity">
    <text evidence="1">Belongs to the shaker potassium channel beta subunit family.</text>
</comment>
<dbReference type="GO" id="GO:0051596">
    <property type="term" value="P:methylglyoxal catabolic process"/>
    <property type="evidence" value="ECO:0007669"/>
    <property type="project" value="TreeGrafter"/>
</dbReference>
<dbReference type="RefSeq" id="WP_172208901.1">
    <property type="nucleotide sequence ID" value="NZ_BLLI01000033.1"/>
</dbReference>
<protein>
    <submittedName>
        <fullName evidence="5">Glyceraldehyde 3-phosphate reductase</fullName>
    </submittedName>
</protein>
<feature type="domain" description="NADP-dependent oxidoreductase" evidence="4">
    <location>
        <begin position="28"/>
        <end position="325"/>
    </location>
</feature>
<evidence type="ECO:0000256" key="3">
    <source>
        <dbReference type="ARBA" id="ARBA00023002"/>
    </source>
</evidence>
<organism evidence="5 6">
    <name type="scientific">Pseudolactococcus hodotermopsidis</name>
    <dbReference type="NCBI Taxonomy" id="2709157"/>
    <lineage>
        <taxon>Bacteria</taxon>
        <taxon>Bacillati</taxon>
        <taxon>Bacillota</taxon>
        <taxon>Bacilli</taxon>
        <taxon>Lactobacillales</taxon>
        <taxon>Streptococcaceae</taxon>
        <taxon>Pseudolactococcus</taxon>
    </lineage>
</organism>
<dbReference type="PANTHER" id="PTHR43150">
    <property type="entry name" value="HYPERKINETIC, ISOFORM M"/>
    <property type="match status" value="1"/>
</dbReference>
<keyword evidence="2" id="KW-0521">NADP</keyword>
<dbReference type="GO" id="GO:0016491">
    <property type="term" value="F:oxidoreductase activity"/>
    <property type="evidence" value="ECO:0007669"/>
    <property type="project" value="UniProtKB-KW"/>
</dbReference>
<reference evidence="5 6" key="1">
    <citation type="submission" date="2020-02" db="EMBL/GenBank/DDBJ databases">
        <title>Draft genome sequence of Lactococcus sp. Hs30E4-3.</title>
        <authorList>
            <person name="Noda S."/>
            <person name="Yuki M."/>
            <person name="Ohkuma M."/>
        </authorList>
    </citation>
    <scope>NUCLEOTIDE SEQUENCE [LARGE SCALE GENOMIC DNA]</scope>
    <source>
        <strain evidence="5 6">Hs30E4-3</strain>
    </source>
</reference>
<dbReference type="Proteomes" id="UP000480303">
    <property type="component" value="Unassembled WGS sequence"/>
</dbReference>
<dbReference type="SUPFAM" id="SSF51430">
    <property type="entry name" value="NAD(P)-linked oxidoreductase"/>
    <property type="match status" value="1"/>
</dbReference>
<dbReference type="EMBL" id="BLLI01000033">
    <property type="protein sequence ID" value="GFH42660.1"/>
    <property type="molecule type" value="Genomic_DNA"/>
</dbReference>
<accession>A0A6A0BB85</accession>
<proteinExistence type="inferred from homology"/>
<keyword evidence="3" id="KW-0560">Oxidoreductase</keyword>
<dbReference type="Gene3D" id="3.20.20.100">
    <property type="entry name" value="NADP-dependent oxidoreductase domain"/>
    <property type="match status" value="1"/>
</dbReference>
<dbReference type="PANTHER" id="PTHR43150:SF4">
    <property type="entry name" value="L-GLYCERALDEHYDE 3-PHOSPHATE REDUCTASE"/>
    <property type="match status" value="1"/>
</dbReference>
<comment type="caution">
    <text evidence="5">The sequence shown here is derived from an EMBL/GenBank/DDBJ whole genome shotgun (WGS) entry which is preliminary data.</text>
</comment>
<evidence type="ECO:0000256" key="1">
    <source>
        <dbReference type="ARBA" id="ARBA00006515"/>
    </source>
</evidence>
<evidence type="ECO:0000256" key="2">
    <source>
        <dbReference type="ARBA" id="ARBA00022857"/>
    </source>
</evidence>
<dbReference type="Pfam" id="PF00248">
    <property type="entry name" value="Aldo_ket_red"/>
    <property type="match status" value="1"/>
</dbReference>
<evidence type="ECO:0000313" key="5">
    <source>
        <dbReference type="EMBL" id="GFH42660.1"/>
    </source>
</evidence>
<dbReference type="AlphaFoldDB" id="A0A6A0BB85"/>
<evidence type="ECO:0000259" key="4">
    <source>
        <dbReference type="Pfam" id="PF00248"/>
    </source>
</evidence>
<evidence type="ECO:0000313" key="6">
    <source>
        <dbReference type="Proteomes" id="UP000480303"/>
    </source>
</evidence>
<dbReference type="InterPro" id="IPR023210">
    <property type="entry name" value="NADP_OxRdtase_dom"/>
</dbReference>
<name>A0A6A0BB85_9LACT</name>
<dbReference type="CDD" id="cd19089">
    <property type="entry name" value="AKR_AKR14A1_2"/>
    <property type="match status" value="1"/>
</dbReference>
<keyword evidence="6" id="KW-1185">Reference proteome</keyword>